<dbReference type="Proteomes" id="UP000093000">
    <property type="component" value="Unassembled WGS sequence"/>
</dbReference>
<keyword evidence="3" id="KW-1185">Reference proteome</keyword>
<feature type="compositionally biased region" description="Basic and acidic residues" evidence="1">
    <location>
        <begin position="215"/>
        <end position="228"/>
    </location>
</feature>
<organism evidence="2 3">
    <name type="scientific">Choanephora cucurbitarum</name>
    <dbReference type="NCBI Taxonomy" id="101091"/>
    <lineage>
        <taxon>Eukaryota</taxon>
        <taxon>Fungi</taxon>
        <taxon>Fungi incertae sedis</taxon>
        <taxon>Mucoromycota</taxon>
        <taxon>Mucoromycotina</taxon>
        <taxon>Mucoromycetes</taxon>
        <taxon>Mucorales</taxon>
        <taxon>Mucorineae</taxon>
        <taxon>Choanephoraceae</taxon>
        <taxon>Choanephoroideae</taxon>
        <taxon>Choanephora</taxon>
    </lineage>
</organism>
<accession>A0A1C7NRU5</accession>
<dbReference type="AlphaFoldDB" id="A0A1C7NRU5"/>
<name>A0A1C7NRU5_9FUNG</name>
<protein>
    <submittedName>
        <fullName evidence="2">Uncharacterized protein</fullName>
    </submittedName>
</protein>
<comment type="caution">
    <text evidence="2">The sequence shown here is derived from an EMBL/GenBank/DDBJ whole genome shotgun (WGS) entry which is preliminary data.</text>
</comment>
<feature type="region of interest" description="Disordered" evidence="1">
    <location>
        <begin position="1"/>
        <end position="49"/>
    </location>
</feature>
<sequence>MNSREEEFSISFGSEQGSHLLLLDSEDGSDITPPPLANPPSDASYSSSFLDMVKQSVERAQILYRSKEEESDSFDSILHFGSSQENEDKSEERVERGRREKDREPAFVPVGFESQQSHESMPEFAVLREDPLSVTHLRYTTNKRKKKEQQVKMALEAAHAQLLSETEKEPFLYFIQAQTDKESEEDLNEESDDDFSSWLCFDSQGSYAKFKHDIDDKVNQMDKPKQTEEQEEDESFSDLQQKIMMTSTPKRMFDLSKKRV</sequence>
<proteinExistence type="predicted"/>
<feature type="compositionally biased region" description="Basic and acidic residues" evidence="1">
    <location>
        <begin position="86"/>
        <end position="105"/>
    </location>
</feature>
<gene>
    <name evidence="2" type="ORF">A0J61_00247</name>
</gene>
<evidence type="ECO:0000256" key="1">
    <source>
        <dbReference type="SAM" id="MobiDB-lite"/>
    </source>
</evidence>
<feature type="region of interest" description="Disordered" evidence="1">
    <location>
        <begin position="64"/>
        <end position="122"/>
    </location>
</feature>
<evidence type="ECO:0000313" key="3">
    <source>
        <dbReference type="Proteomes" id="UP000093000"/>
    </source>
</evidence>
<dbReference type="InParanoid" id="A0A1C7NRU5"/>
<dbReference type="OrthoDB" id="2282800at2759"/>
<dbReference type="EMBL" id="LUGH01000005">
    <property type="protein sequence ID" value="OBZ91680.1"/>
    <property type="molecule type" value="Genomic_DNA"/>
</dbReference>
<evidence type="ECO:0000313" key="2">
    <source>
        <dbReference type="EMBL" id="OBZ91680.1"/>
    </source>
</evidence>
<reference evidence="2 3" key="1">
    <citation type="submission" date="2016-03" db="EMBL/GenBank/DDBJ databases">
        <title>Choanephora cucurbitarum.</title>
        <authorList>
            <person name="Min B."/>
            <person name="Park H."/>
            <person name="Park J.-H."/>
            <person name="Shin H.-D."/>
            <person name="Choi I.-G."/>
        </authorList>
    </citation>
    <scope>NUCLEOTIDE SEQUENCE [LARGE SCALE GENOMIC DNA]</scope>
    <source>
        <strain evidence="2 3">KUS-F28377</strain>
    </source>
</reference>
<feature type="region of interest" description="Disordered" evidence="1">
    <location>
        <begin position="215"/>
        <end position="243"/>
    </location>
</feature>